<sequence length="163" mass="17893">MSTTINGVTLNLVQFLEFDTNIPAANKPSGPLVNISGVEGGNSTPYTLTVLAYLPSNTLDPVENTTGLALKENLIYLDYYGITAVNVLDKNGNSNTIQCRDFRVEFNCKEEATVYDLYYVQFTYQINDGSSADATLVRDEDEDPETDRGTVTMPEDPAPTMKS</sequence>
<organism evidence="2 3">
    <name type="scientific">Tenacibaculum soleae</name>
    <dbReference type="NCBI Taxonomy" id="447689"/>
    <lineage>
        <taxon>Bacteria</taxon>
        <taxon>Pseudomonadati</taxon>
        <taxon>Bacteroidota</taxon>
        <taxon>Flavobacteriia</taxon>
        <taxon>Flavobacteriales</taxon>
        <taxon>Flavobacteriaceae</taxon>
        <taxon>Tenacibaculum</taxon>
    </lineage>
</organism>
<dbReference type="EMBL" id="MAKX01000001">
    <property type="protein sequence ID" value="OCK43844.1"/>
    <property type="molecule type" value="Genomic_DNA"/>
</dbReference>
<name>A0A1B9Y230_9FLAO</name>
<reference evidence="2 3" key="1">
    <citation type="submission" date="2016-06" db="EMBL/GenBank/DDBJ databases">
        <title>Draft Genome Sequence of Tenacibaculum soleae UCD-KL19.</title>
        <authorList>
            <person name="Eisen J.A."/>
            <person name="Coil D.A."/>
            <person name="Lujan K.M."/>
        </authorList>
    </citation>
    <scope>NUCLEOTIDE SEQUENCE [LARGE SCALE GENOMIC DNA]</scope>
    <source>
        <strain evidence="2 3">UCD-KL19</strain>
    </source>
</reference>
<dbReference type="STRING" id="447689.BA195_03870"/>
<gene>
    <name evidence="2" type="ORF">BA195_03870</name>
</gene>
<evidence type="ECO:0000256" key="1">
    <source>
        <dbReference type="SAM" id="MobiDB-lite"/>
    </source>
</evidence>
<accession>A0A1B9Y230</accession>
<dbReference type="AlphaFoldDB" id="A0A1B9Y230"/>
<dbReference type="RefSeq" id="WP_068702631.1">
    <property type="nucleotide sequence ID" value="NZ_MAKX01000001.1"/>
</dbReference>
<proteinExistence type="predicted"/>
<dbReference type="Proteomes" id="UP000093186">
    <property type="component" value="Unassembled WGS sequence"/>
</dbReference>
<protein>
    <submittedName>
        <fullName evidence="2">Uncharacterized protein</fullName>
    </submittedName>
</protein>
<evidence type="ECO:0000313" key="3">
    <source>
        <dbReference type="Proteomes" id="UP000093186"/>
    </source>
</evidence>
<evidence type="ECO:0000313" key="2">
    <source>
        <dbReference type="EMBL" id="OCK43844.1"/>
    </source>
</evidence>
<keyword evidence="3" id="KW-1185">Reference proteome</keyword>
<feature type="region of interest" description="Disordered" evidence="1">
    <location>
        <begin position="133"/>
        <end position="163"/>
    </location>
</feature>
<comment type="caution">
    <text evidence="2">The sequence shown here is derived from an EMBL/GenBank/DDBJ whole genome shotgun (WGS) entry which is preliminary data.</text>
</comment>
<dbReference type="OrthoDB" id="1160892at2"/>